<sequence length="672" mass="77091">AIHLQSMNIHIIGHGSFRGLVCVYCDDEKLDEFQSAKNLACTYAGLGTPAEAQESKPDELKQYIKGSEFRECHWQFLQAGNARGLGLGSNKSKYTRAAFLALALDQAQRARPVLPELEGPLKMLGEATELKHGTPSKPPSRKRCRDEAPETEATELKHGTKRCRDEASESMSHQSHFEKLWAECADVARGAEMPTILQMDDVDRMRERGLCVGRRKAHDILLAARGLMHEELQTSREKVLLKDVSHKPWQLIVAGAADKIRKNLVGPGIKGFRLEMRRYLLCPHQKHPMAKFVAERVDGWRVIHHPHKDKDEELQFEDQQGNKFYMFNSPTQQEITRAFRLATDWSVDGRWEAFQNNVFQQLLARFKEEFRPHDFSDSDFQRGEEIDAWQLSPAMKTEFLEFLKHGSGGSNTSKSRTYATPTEERQQSEQQNSWWDSSTWWEDSCNSWWENRPHEWTSSAWRHAKSCESKTSWAEPWDSWELSGYHKQALDGLGLNGGGTLQSAMIHEFLRAEKKGKVLAGLDPARDPDAEWHYRHLIEQIEISELKYSHQNISERFLHGDQQGQSIHTLTDELYSGKLGATDVRPLVAVRWHGQVYVICGNRRCKAMKDFIERLHPWRWGLQKARVIVHEFPNLPGIRDPAVRCAFMLKAIEAMNTETGGESVKVGRHGRR</sequence>
<gene>
    <name evidence="2" type="ORF">SPIL2461_LOCUS3733</name>
</gene>
<evidence type="ECO:0000256" key="1">
    <source>
        <dbReference type="SAM" id="MobiDB-lite"/>
    </source>
</evidence>
<organism evidence="2 3">
    <name type="scientific">Symbiodinium pilosum</name>
    <name type="common">Dinoflagellate</name>
    <dbReference type="NCBI Taxonomy" id="2952"/>
    <lineage>
        <taxon>Eukaryota</taxon>
        <taxon>Sar</taxon>
        <taxon>Alveolata</taxon>
        <taxon>Dinophyceae</taxon>
        <taxon>Suessiales</taxon>
        <taxon>Symbiodiniaceae</taxon>
        <taxon>Symbiodinium</taxon>
    </lineage>
</organism>
<protein>
    <submittedName>
        <fullName evidence="2">Uncharacterized protein</fullName>
    </submittedName>
</protein>
<feature type="region of interest" description="Disordered" evidence="1">
    <location>
        <begin position="405"/>
        <end position="432"/>
    </location>
</feature>
<feature type="compositionally biased region" description="Basic and acidic residues" evidence="1">
    <location>
        <begin position="144"/>
        <end position="155"/>
    </location>
</feature>
<feature type="compositionally biased region" description="Polar residues" evidence="1">
    <location>
        <begin position="410"/>
        <end position="420"/>
    </location>
</feature>
<evidence type="ECO:0000313" key="3">
    <source>
        <dbReference type="Proteomes" id="UP000649617"/>
    </source>
</evidence>
<reference evidence="2" key="1">
    <citation type="submission" date="2021-02" db="EMBL/GenBank/DDBJ databases">
        <authorList>
            <person name="Dougan E. K."/>
            <person name="Rhodes N."/>
            <person name="Thang M."/>
            <person name="Chan C."/>
        </authorList>
    </citation>
    <scope>NUCLEOTIDE SEQUENCE</scope>
</reference>
<dbReference type="EMBL" id="CAJNIZ010004620">
    <property type="protein sequence ID" value="CAE7234485.1"/>
    <property type="molecule type" value="Genomic_DNA"/>
</dbReference>
<evidence type="ECO:0000313" key="2">
    <source>
        <dbReference type="EMBL" id="CAE7234485.1"/>
    </source>
</evidence>
<name>A0A812L2V4_SYMPI</name>
<feature type="region of interest" description="Disordered" evidence="1">
    <location>
        <begin position="128"/>
        <end position="155"/>
    </location>
</feature>
<feature type="non-terminal residue" evidence="2">
    <location>
        <position position="1"/>
    </location>
</feature>
<comment type="caution">
    <text evidence="2">The sequence shown here is derived from an EMBL/GenBank/DDBJ whole genome shotgun (WGS) entry which is preliminary data.</text>
</comment>
<proteinExistence type="predicted"/>
<dbReference type="Proteomes" id="UP000649617">
    <property type="component" value="Unassembled WGS sequence"/>
</dbReference>
<accession>A0A812L2V4</accession>
<dbReference type="OrthoDB" id="414415at2759"/>
<dbReference type="AlphaFoldDB" id="A0A812L2V4"/>
<keyword evidence="3" id="KW-1185">Reference proteome</keyword>